<evidence type="ECO:0000313" key="3">
    <source>
        <dbReference type="Proteomes" id="UP000184301"/>
    </source>
</evidence>
<keyword evidence="3" id="KW-1185">Reference proteome</keyword>
<dbReference type="AlphaFoldDB" id="A0A1M6N8B1"/>
<accession>A0A1M6N8B1</accession>
<reference evidence="2 3" key="1">
    <citation type="submission" date="2016-11" db="EMBL/GenBank/DDBJ databases">
        <authorList>
            <person name="Jaros S."/>
            <person name="Januszkiewicz K."/>
            <person name="Wedrychowicz H."/>
        </authorList>
    </citation>
    <scope>NUCLEOTIDE SEQUENCE [LARGE SCALE GENOMIC DNA]</scope>
    <source>
        <strain evidence="2 3">DSM 15480</strain>
    </source>
</reference>
<keyword evidence="1" id="KW-1133">Transmembrane helix</keyword>
<evidence type="ECO:0000256" key="1">
    <source>
        <dbReference type="SAM" id="Phobius"/>
    </source>
</evidence>
<gene>
    <name evidence="2" type="ORF">SAMN02745243_01732</name>
</gene>
<dbReference type="Proteomes" id="UP000184301">
    <property type="component" value="Unassembled WGS sequence"/>
</dbReference>
<feature type="transmembrane region" description="Helical" evidence="1">
    <location>
        <begin position="59"/>
        <end position="79"/>
    </location>
</feature>
<keyword evidence="1" id="KW-0472">Membrane</keyword>
<dbReference type="STRING" id="1121950.SAMN02745243_01732"/>
<dbReference type="RefSeq" id="WP_073108596.1">
    <property type="nucleotide sequence ID" value="NZ_FQZY01000022.1"/>
</dbReference>
<sequence length="470" mass="52235">MDKENKTDRILRDLGEEIAIGQLEENQDAEFEGFQKIEENLLYMLEQKPKRKINKKKRAALMIMIAAVLGISVTAYATVKHFILHEDLVGNGEYNLNVSQEEDGNQVMERQPVRIIANYIPAGFISNNADYMEKYKIYPENGAESAGGITIGAEPATEMTISMANVTNSEDTMIGTYEAKILTTFMEDGSTGYNIVLFDQKAGYLFTIYGMDSGLSLDELKKIGENLSYEIVEDAEPITLSEEKEGVMTEEPAAVITEDNIFAIGETTQDVVAKDQNWMDILAEQGENQAAAAQVTYTVDSIQVTDNAPILDLENGVATDMYQENIQDDGTVMMRKDTTAQLNEETGKVETITEEHARKFVLAAVTLHNPTDTNIANYFFAPYVYTLTKEQDGYQRQMGASFSEPVYLGFTDYSGKAAYQLDIAAGETRTVTLGYVVDDSEVENAYLMFNSSGISDNSGTCWDNYVKITE</sequence>
<organism evidence="2 3">
    <name type="scientific">Hespellia stercorisuis DSM 15480</name>
    <dbReference type="NCBI Taxonomy" id="1121950"/>
    <lineage>
        <taxon>Bacteria</taxon>
        <taxon>Bacillati</taxon>
        <taxon>Bacillota</taxon>
        <taxon>Clostridia</taxon>
        <taxon>Lachnospirales</taxon>
        <taxon>Lachnospiraceae</taxon>
        <taxon>Hespellia</taxon>
    </lineage>
</organism>
<evidence type="ECO:0000313" key="2">
    <source>
        <dbReference type="EMBL" id="SHJ91959.1"/>
    </source>
</evidence>
<evidence type="ECO:0008006" key="4">
    <source>
        <dbReference type="Google" id="ProtNLM"/>
    </source>
</evidence>
<name>A0A1M6N8B1_9FIRM</name>
<protein>
    <recommendedName>
        <fullName evidence="4">DUF4367 domain-containing protein</fullName>
    </recommendedName>
</protein>
<dbReference type="EMBL" id="FQZY01000022">
    <property type="protein sequence ID" value="SHJ91959.1"/>
    <property type="molecule type" value="Genomic_DNA"/>
</dbReference>
<dbReference type="OrthoDB" id="1948974at2"/>
<keyword evidence="1" id="KW-0812">Transmembrane</keyword>
<proteinExistence type="predicted"/>